<protein>
    <submittedName>
        <fullName evidence="2">Uncharacterized protein</fullName>
    </submittedName>
</protein>
<proteinExistence type="predicted"/>
<accession>A0A6N2N0D3</accession>
<gene>
    <name evidence="2" type="ORF">SVIM_LOCUS377510</name>
</gene>
<sequence length="77" mass="8878">MHLQPSLQVFVLQKLVVLTLLVLLLSGDQKEDTMVNVQDLQDQRRPSSAEKQQQKSFDMFFSSKRKVPNASDPLHNR</sequence>
<dbReference type="AlphaFoldDB" id="A0A6N2N0D3"/>
<dbReference type="PANTHER" id="PTHR34277:SF1">
    <property type="entry name" value="CLAVATA3_ESR (CLE) GENE FAMILY MEMBER MTCLE20"/>
    <property type="match status" value="1"/>
</dbReference>
<organism evidence="2">
    <name type="scientific">Salix viminalis</name>
    <name type="common">Common osier</name>
    <name type="synonym">Basket willow</name>
    <dbReference type="NCBI Taxonomy" id="40686"/>
    <lineage>
        <taxon>Eukaryota</taxon>
        <taxon>Viridiplantae</taxon>
        <taxon>Streptophyta</taxon>
        <taxon>Embryophyta</taxon>
        <taxon>Tracheophyta</taxon>
        <taxon>Spermatophyta</taxon>
        <taxon>Magnoliopsida</taxon>
        <taxon>eudicotyledons</taxon>
        <taxon>Gunneridae</taxon>
        <taxon>Pentapetalae</taxon>
        <taxon>rosids</taxon>
        <taxon>fabids</taxon>
        <taxon>Malpighiales</taxon>
        <taxon>Salicaceae</taxon>
        <taxon>Saliceae</taxon>
        <taxon>Salix</taxon>
    </lineage>
</organism>
<keyword evidence="1" id="KW-0812">Transmembrane</keyword>
<keyword evidence="1" id="KW-0472">Membrane</keyword>
<evidence type="ECO:0000256" key="1">
    <source>
        <dbReference type="SAM" id="Phobius"/>
    </source>
</evidence>
<dbReference type="EMBL" id="CAADRP010001830">
    <property type="protein sequence ID" value="VFU54159.1"/>
    <property type="molecule type" value="Genomic_DNA"/>
</dbReference>
<name>A0A6N2N0D3_SALVM</name>
<evidence type="ECO:0000313" key="2">
    <source>
        <dbReference type="EMBL" id="VFU54159.1"/>
    </source>
</evidence>
<reference evidence="2" key="1">
    <citation type="submission" date="2019-03" db="EMBL/GenBank/DDBJ databases">
        <authorList>
            <person name="Mank J."/>
            <person name="Almeida P."/>
        </authorList>
    </citation>
    <scope>NUCLEOTIDE SEQUENCE</scope>
    <source>
        <strain evidence="2">78183</strain>
    </source>
</reference>
<keyword evidence="1" id="KW-1133">Transmembrane helix</keyword>
<dbReference type="PANTHER" id="PTHR34277">
    <property type="entry name" value="CLAVATA3/ESR (CLE)-RELATED PROTEIN 26"/>
    <property type="match status" value="1"/>
</dbReference>
<dbReference type="InterPro" id="IPR039316">
    <property type="entry name" value="CLE25/26"/>
</dbReference>
<feature type="transmembrane region" description="Helical" evidence="1">
    <location>
        <begin position="6"/>
        <end position="25"/>
    </location>
</feature>